<evidence type="ECO:0000313" key="8">
    <source>
        <dbReference type="Proteomes" id="UP001302949"/>
    </source>
</evidence>
<dbReference type="Pfam" id="PF07690">
    <property type="entry name" value="MFS_1"/>
    <property type="match status" value="1"/>
</dbReference>
<keyword evidence="2 5" id="KW-0812">Transmembrane</keyword>
<keyword evidence="4 5" id="KW-0472">Membrane</keyword>
<dbReference type="CDD" id="cd17319">
    <property type="entry name" value="MFS_ExuT_GudP_like"/>
    <property type="match status" value="1"/>
</dbReference>
<feature type="transmembrane region" description="Helical" evidence="5">
    <location>
        <begin position="320"/>
        <end position="342"/>
    </location>
</feature>
<feature type="transmembrane region" description="Helical" evidence="5">
    <location>
        <begin position="223"/>
        <end position="241"/>
    </location>
</feature>
<feature type="transmembrane region" description="Helical" evidence="5">
    <location>
        <begin position="44"/>
        <end position="65"/>
    </location>
</feature>
<accession>A0ABU5QCV2</accession>
<dbReference type="RefSeq" id="WP_323297551.1">
    <property type="nucleotide sequence ID" value="NZ_JAYFUM010000017.1"/>
</dbReference>
<evidence type="ECO:0000256" key="3">
    <source>
        <dbReference type="ARBA" id="ARBA00022989"/>
    </source>
</evidence>
<feature type="domain" description="Major facilitator superfamily (MFS) profile" evidence="6">
    <location>
        <begin position="7"/>
        <end position="408"/>
    </location>
</feature>
<keyword evidence="3 5" id="KW-1133">Transmembrane helix</keyword>
<proteinExistence type="predicted"/>
<feature type="transmembrane region" description="Helical" evidence="5">
    <location>
        <begin position="354"/>
        <end position="376"/>
    </location>
</feature>
<feature type="transmembrane region" description="Helical" evidence="5">
    <location>
        <begin position="382"/>
        <end position="401"/>
    </location>
</feature>
<protein>
    <submittedName>
        <fullName evidence="7">MFS transporter</fullName>
    </submittedName>
</protein>
<dbReference type="Proteomes" id="UP001302949">
    <property type="component" value="Unassembled WGS sequence"/>
</dbReference>
<evidence type="ECO:0000256" key="4">
    <source>
        <dbReference type="ARBA" id="ARBA00023136"/>
    </source>
</evidence>
<dbReference type="InterPro" id="IPR050382">
    <property type="entry name" value="MFS_Na/Anion_cotransporter"/>
</dbReference>
<comment type="caution">
    <text evidence="7">The sequence shown here is derived from an EMBL/GenBank/DDBJ whole genome shotgun (WGS) entry which is preliminary data.</text>
</comment>
<feature type="transmembrane region" description="Helical" evidence="5">
    <location>
        <begin position="296"/>
        <end position="314"/>
    </location>
</feature>
<organism evidence="7 8">
    <name type="scientific">Arcicella rigui</name>
    <dbReference type="NCBI Taxonomy" id="797020"/>
    <lineage>
        <taxon>Bacteria</taxon>
        <taxon>Pseudomonadati</taxon>
        <taxon>Bacteroidota</taxon>
        <taxon>Cytophagia</taxon>
        <taxon>Cytophagales</taxon>
        <taxon>Flectobacillaceae</taxon>
        <taxon>Arcicella</taxon>
    </lineage>
</organism>
<gene>
    <name evidence="7" type="ORF">VB248_14690</name>
</gene>
<evidence type="ECO:0000259" key="6">
    <source>
        <dbReference type="PROSITE" id="PS50850"/>
    </source>
</evidence>
<keyword evidence="8" id="KW-1185">Reference proteome</keyword>
<dbReference type="SUPFAM" id="SSF103473">
    <property type="entry name" value="MFS general substrate transporter"/>
    <property type="match status" value="1"/>
</dbReference>
<dbReference type="PANTHER" id="PTHR11662:SF399">
    <property type="entry name" value="FI19708P1-RELATED"/>
    <property type="match status" value="1"/>
</dbReference>
<feature type="transmembrane region" description="Helical" evidence="5">
    <location>
        <begin position="261"/>
        <end position="284"/>
    </location>
</feature>
<evidence type="ECO:0000256" key="2">
    <source>
        <dbReference type="ARBA" id="ARBA00022692"/>
    </source>
</evidence>
<dbReference type="Gene3D" id="1.20.1250.20">
    <property type="entry name" value="MFS general substrate transporter like domains"/>
    <property type="match status" value="2"/>
</dbReference>
<feature type="transmembrane region" description="Helical" evidence="5">
    <location>
        <begin position="77"/>
        <end position="104"/>
    </location>
</feature>
<name>A0ABU5QCV2_9BACT</name>
<dbReference type="InterPro" id="IPR020846">
    <property type="entry name" value="MFS_dom"/>
</dbReference>
<dbReference type="InterPro" id="IPR011701">
    <property type="entry name" value="MFS"/>
</dbReference>
<dbReference type="PROSITE" id="PS50850">
    <property type="entry name" value="MFS"/>
    <property type="match status" value="1"/>
</dbReference>
<evidence type="ECO:0000256" key="1">
    <source>
        <dbReference type="ARBA" id="ARBA00004141"/>
    </source>
</evidence>
<comment type="subcellular location">
    <subcellularLocation>
        <location evidence="1">Membrane</location>
        <topology evidence="1">Multi-pass membrane protein</topology>
    </subcellularLocation>
</comment>
<dbReference type="PANTHER" id="PTHR11662">
    <property type="entry name" value="SOLUTE CARRIER FAMILY 17"/>
    <property type="match status" value="1"/>
</dbReference>
<sequence>MKKRHQVLLVLAILSIITFLDRIAFSTAGERITKELDLSAVQWGWILGSFTLAYALFEIPTGLLGDKMGAKSVLIRVVLWWSFFTILTGFATGFVSLLVIRFLFGIGEAGAYPNMAITVAKWFPANERGQAQAIIWGASRIGAGLTPFLVIPIQQKFGWQASFYVLGGVGVIWVIFWQLWHKEDPTEAKDIAENELADILKNRQLSSHSGDISIFKLLNNKNLWYLMAMYACYATGVYFFQSWLPKYLQQGRGISEDQLKYISAAPFLLATIGCFLGGFLSDILVKKYGKKWGRRIVPIVGLGVSGVFLIVSALTVNNTVAIILLSVGMAFMDVTAPVAWAVSMDIGGTRSGSISGAMNSAGLLAAYCSTVSFGYLATNFGYNFPVLLLGIVVIIGAFLWLKINAEEQV</sequence>
<reference evidence="7 8" key="1">
    <citation type="submission" date="2023-12" db="EMBL/GenBank/DDBJ databases">
        <title>Novel species of the genus Arcicella isolated from rivers.</title>
        <authorList>
            <person name="Lu H."/>
        </authorList>
    </citation>
    <scope>NUCLEOTIDE SEQUENCE [LARGE SCALE GENOMIC DNA]</scope>
    <source>
        <strain evidence="7 8">KCTC 23307</strain>
    </source>
</reference>
<dbReference type="EMBL" id="JAYFUM010000017">
    <property type="protein sequence ID" value="MEA5140397.1"/>
    <property type="molecule type" value="Genomic_DNA"/>
</dbReference>
<evidence type="ECO:0000313" key="7">
    <source>
        <dbReference type="EMBL" id="MEA5140397.1"/>
    </source>
</evidence>
<evidence type="ECO:0000256" key="5">
    <source>
        <dbReference type="SAM" id="Phobius"/>
    </source>
</evidence>
<feature type="transmembrane region" description="Helical" evidence="5">
    <location>
        <begin position="161"/>
        <end position="180"/>
    </location>
</feature>
<dbReference type="InterPro" id="IPR036259">
    <property type="entry name" value="MFS_trans_sf"/>
</dbReference>